<comment type="catalytic activity">
    <reaction evidence="7">
        <text>4-demethylwyosine(37) in tRNA(Phe) + S-adenosyl-L-methionine = 4-demethyl-7-[(3S)-3-amino-3-carboxypropyl]wyosine(37) in tRNA(Phe) + S-methyl-5'-thioadenosine + H(+)</text>
        <dbReference type="Rhea" id="RHEA:36355"/>
        <dbReference type="Rhea" id="RHEA-COMP:10164"/>
        <dbReference type="Rhea" id="RHEA-COMP:10378"/>
        <dbReference type="ChEBI" id="CHEBI:15378"/>
        <dbReference type="ChEBI" id="CHEBI:17509"/>
        <dbReference type="ChEBI" id="CHEBI:59789"/>
        <dbReference type="ChEBI" id="CHEBI:64315"/>
        <dbReference type="ChEBI" id="CHEBI:73550"/>
        <dbReference type="EC" id="2.5.1.114"/>
    </reaction>
</comment>
<dbReference type="PANTHER" id="PTHR23245:SF25">
    <property type="entry name" value="TRNA WYBUTOSINE-SYNTHESIZING PROTEIN 2 HOMOLOG"/>
    <property type="match status" value="1"/>
</dbReference>
<keyword evidence="3" id="KW-0808">Transferase</keyword>
<evidence type="ECO:0000256" key="9">
    <source>
        <dbReference type="SAM" id="MobiDB-lite"/>
    </source>
</evidence>
<feature type="region of interest" description="Disordered" evidence="9">
    <location>
        <begin position="1594"/>
        <end position="1613"/>
    </location>
</feature>
<dbReference type="SUPFAM" id="SSF53335">
    <property type="entry name" value="S-adenosyl-L-methionine-dependent methyltransferases"/>
    <property type="match status" value="1"/>
</dbReference>
<evidence type="ECO:0000256" key="4">
    <source>
        <dbReference type="ARBA" id="ARBA00022691"/>
    </source>
</evidence>
<dbReference type="SUPFAM" id="SSF117281">
    <property type="entry name" value="Kelch motif"/>
    <property type="match status" value="1"/>
</dbReference>
<dbReference type="Pfam" id="PF24681">
    <property type="entry name" value="Kelch_KLHDC2_KLHL20_DRC7"/>
    <property type="match status" value="1"/>
</dbReference>
<proteinExistence type="predicted"/>
<evidence type="ECO:0000256" key="1">
    <source>
        <dbReference type="ARBA" id="ARBA00004797"/>
    </source>
</evidence>
<dbReference type="GO" id="GO:0031591">
    <property type="term" value="P:wybutosine biosynthetic process"/>
    <property type="evidence" value="ECO:0007669"/>
    <property type="project" value="TreeGrafter"/>
</dbReference>
<dbReference type="Gene3D" id="2.120.10.80">
    <property type="entry name" value="Kelch-type beta propeller"/>
    <property type="match status" value="3"/>
</dbReference>
<dbReference type="Gene3D" id="3.30.300.110">
    <property type="entry name" value="Met-10+ protein-like domains"/>
    <property type="match status" value="1"/>
</dbReference>
<dbReference type="GO" id="GO:0102522">
    <property type="term" value="F:tRNA 4-demethylwyosine alpha-amino-alpha-carboxypropyltransferase activity"/>
    <property type="evidence" value="ECO:0007669"/>
    <property type="project" value="UniProtKB-EC"/>
</dbReference>
<feature type="coiled-coil region" evidence="8">
    <location>
        <begin position="181"/>
        <end position="208"/>
    </location>
</feature>
<comment type="caution">
    <text evidence="11">The sequence shown here is derived from an EMBL/GenBank/DDBJ whole genome shotgun (WGS) entry which is preliminary data.</text>
</comment>
<evidence type="ECO:0000256" key="5">
    <source>
        <dbReference type="ARBA" id="ARBA00022694"/>
    </source>
</evidence>
<evidence type="ECO:0000259" key="10">
    <source>
        <dbReference type="PROSITE" id="PS51684"/>
    </source>
</evidence>
<dbReference type="InterPro" id="IPR036602">
    <property type="entry name" value="tRNA_yW-synthesising-like_sf"/>
</dbReference>
<evidence type="ECO:0000256" key="7">
    <source>
        <dbReference type="ARBA" id="ARBA00049400"/>
    </source>
</evidence>
<feature type="compositionally biased region" description="Polar residues" evidence="9">
    <location>
        <begin position="1739"/>
        <end position="1749"/>
    </location>
</feature>
<dbReference type="GO" id="GO:0008175">
    <property type="term" value="F:tRNA methyltransferase activity"/>
    <property type="evidence" value="ECO:0007669"/>
    <property type="project" value="TreeGrafter"/>
</dbReference>
<keyword evidence="5" id="KW-0819">tRNA processing</keyword>
<dbReference type="FunFam" id="3.40.50.150:FF:000131">
    <property type="entry name" value="tRNA wybutosine-synthesizing protein 2/3/4"/>
    <property type="match status" value="1"/>
</dbReference>
<dbReference type="CDD" id="cd02440">
    <property type="entry name" value="AdoMet_MTases"/>
    <property type="match status" value="1"/>
</dbReference>
<dbReference type="GO" id="GO:0030488">
    <property type="term" value="P:tRNA methylation"/>
    <property type="evidence" value="ECO:0007669"/>
    <property type="project" value="TreeGrafter"/>
</dbReference>
<gene>
    <name evidence="11" type="ORF">CEUSTIGMA_g3854.t1</name>
</gene>
<dbReference type="InterPro" id="IPR003827">
    <property type="entry name" value="tRNA_yW-synthesising"/>
</dbReference>
<comment type="catalytic activity">
    <reaction evidence="6">
        <text>4-demethyl-7-[(3S)-3-amino-3-carboxypropyl]wyosine(37) in tRNA(Phe) + S-adenosyl-L-methionine = 7-[(3S)-3-amino-3-carboxypropyl]wyosine(37) in tRNA(Phe) + S-adenosyl-L-homocysteine + H(+)</text>
        <dbReference type="Rhea" id="RHEA:36635"/>
        <dbReference type="Rhea" id="RHEA-COMP:10378"/>
        <dbReference type="Rhea" id="RHEA-COMP:10379"/>
        <dbReference type="ChEBI" id="CHEBI:15378"/>
        <dbReference type="ChEBI" id="CHEBI:57856"/>
        <dbReference type="ChEBI" id="CHEBI:59789"/>
        <dbReference type="ChEBI" id="CHEBI:73543"/>
        <dbReference type="ChEBI" id="CHEBI:73550"/>
        <dbReference type="EC" id="2.1.1.282"/>
    </reaction>
</comment>
<dbReference type="InterPro" id="IPR030382">
    <property type="entry name" value="MeTrfase_TRM5/TYW2"/>
</dbReference>
<dbReference type="GO" id="GO:0005737">
    <property type="term" value="C:cytoplasm"/>
    <property type="evidence" value="ECO:0007669"/>
    <property type="project" value="TreeGrafter"/>
</dbReference>
<feature type="domain" description="SAM-dependent methyltransferase TRM5/TYW2-type" evidence="10">
    <location>
        <begin position="1315"/>
        <end position="1571"/>
    </location>
</feature>
<dbReference type="STRING" id="1157962.A0A250X0D5"/>
<dbReference type="OrthoDB" id="263283at2759"/>
<evidence type="ECO:0000313" key="12">
    <source>
        <dbReference type="Proteomes" id="UP000232323"/>
    </source>
</evidence>
<dbReference type="Pfam" id="PF02475">
    <property type="entry name" value="TRM5-TYW2_MTfase"/>
    <property type="match status" value="1"/>
</dbReference>
<keyword evidence="8" id="KW-0175">Coiled coil</keyword>
<dbReference type="InterPro" id="IPR014710">
    <property type="entry name" value="RmlC-like_jellyroll"/>
</dbReference>
<keyword evidence="12" id="KW-1185">Reference proteome</keyword>
<dbReference type="InterPro" id="IPR029063">
    <property type="entry name" value="SAM-dependent_MTases_sf"/>
</dbReference>
<organism evidence="11 12">
    <name type="scientific">Chlamydomonas eustigma</name>
    <dbReference type="NCBI Taxonomy" id="1157962"/>
    <lineage>
        <taxon>Eukaryota</taxon>
        <taxon>Viridiplantae</taxon>
        <taxon>Chlorophyta</taxon>
        <taxon>core chlorophytes</taxon>
        <taxon>Chlorophyceae</taxon>
        <taxon>CS clade</taxon>
        <taxon>Chlamydomonadales</taxon>
        <taxon>Chlamydomonadaceae</taxon>
        <taxon>Chlamydomonas</taxon>
    </lineage>
</organism>
<dbReference type="Gene3D" id="3.40.50.150">
    <property type="entry name" value="Vaccinia Virus protein VP39"/>
    <property type="match status" value="1"/>
</dbReference>
<dbReference type="SUPFAM" id="SSF111278">
    <property type="entry name" value="SSo0622-like"/>
    <property type="match status" value="1"/>
</dbReference>
<dbReference type="EMBL" id="BEGY01000017">
    <property type="protein sequence ID" value="GAX76409.1"/>
    <property type="molecule type" value="Genomic_DNA"/>
</dbReference>
<dbReference type="Gene3D" id="3.30.1960.10">
    <property type="entry name" value="tRNA wybutosine-synthesizing-like"/>
    <property type="match status" value="1"/>
</dbReference>
<dbReference type="Gene3D" id="6.10.140.1470">
    <property type="match status" value="1"/>
</dbReference>
<evidence type="ECO:0000256" key="8">
    <source>
        <dbReference type="SAM" id="Coils"/>
    </source>
</evidence>
<keyword evidence="4" id="KW-0949">S-adenosyl-L-methionine</keyword>
<dbReference type="Pfam" id="PF25133">
    <property type="entry name" value="TYW2_N_2"/>
    <property type="match status" value="1"/>
</dbReference>
<dbReference type="InterPro" id="IPR056743">
    <property type="entry name" value="TRM5-TYW2-like_MTfase"/>
</dbReference>
<evidence type="ECO:0000256" key="2">
    <source>
        <dbReference type="ARBA" id="ARBA00022603"/>
    </source>
</evidence>
<keyword evidence="2" id="KW-0489">Methyltransferase</keyword>
<dbReference type="Gene3D" id="2.60.120.10">
    <property type="entry name" value="Jelly Rolls"/>
    <property type="match status" value="1"/>
</dbReference>
<comment type="pathway">
    <text evidence="1">tRNA modification; wybutosine-tRNA(Phe) biosynthesis.</text>
</comment>
<protein>
    <recommendedName>
        <fullName evidence="10">SAM-dependent methyltransferase TRM5/TYW2-type domain-containing protein</fullName>
    </recommendedName>
</protein>
<dbReference type="Pfam" id="PF02676">
    <property type="entry name" value="TYW3"/>
    <property type="match status" value="1"/>
</dbReference>
<evidence type="ECO:0000256" key="6">
    <source>
        <dbReference type="ARBA" id="ARBA00049202"/>
    </source>
</evidence>
<name>A0A250X0D5_9CHLO</name>
<dbReference type="PANTHER" id="PTHR23245">
    <property type="entry name" value="TRNA METHYLTRANSFERASE"/>
    <property type="match status" value="1"/>
</dbReference>
<feature type="region of interest" description="Disordered" evidence="9">
    <location>
        <begin position="1738"/>
        <end position="1766"/>
    </location>
</feature>
<evidence type="ECO:0000313" key="11">
    <source>
        <dbReference type="EMBL" id="GAX76409.1"/>
    </source>
</evidence>
<accession>A0A250X0D5</accession>
<dbReference type="PROSITE" id="PS51684">
    <property type="entry name" value="SAM_MT_TRM5_TYW2"/>
    <property type="match status" value="1"/>
</dbReference>
<dbReference type="InterPro" id="IPR015915">
    <property type="entry name" value="Kelch-typ_b-propeller"/>
</dbReference>
<sequence length="1851" mass="199419">MTVTPFFQRKQNILSSLLDSCGDKSQKGSVDAPIQDMIDLINQQPYVYTTSSLTFTPPAALRLHHQQPYVTRAVGKKGREWVFASHERSDAQEVLMKIKERACSGARLVLRFEPFILHAECESMEAARLLLLAAREAGYRESGITVGGRIMVGIRCSLRLEAPVADAGLLLVPDQYILYLVALANEKFAENEARISKLEERLKIAFNRHEPQVQGSRPSQQHTRLQLSLTKATQDPNFIIEATTTNSLSNSSASTLVTGKEASYDLHQGLSPQLKVPLKVALAAAKESGLPGLSGRSRRKQSALLSKSHHFDTVGANLSAAKLPSDRTAVEDLGLPRRLLGKQLNILKRIKAVEKALALRHEADRSRPLATHVKACSAVSTGEQLLTKEDRGGVASSYVSGTMNSMTHKSLPALRPSTATLEAPFIPPQELSQVLATAAVQKAAISAISGEASSSTETSPLYDGQPLNKIIKWHALPLNNQCSVWSTLPEVPHLSGIDSGIDSTGLERGVSPALQDGFFKPLSSPEVLQRWGHASVVHQGRLIVIGGYGGEGSHQRRSDVLLFACGEWMEVTTTGGEGFVPRMGHAAILTGDAGVLVIGGRTSPSDALGDVWRLDLVSWHWQLITPSVIGSQSEQGTQLADTTQRERPQTWPGRFRHAAVAHEGVVYVFGGRGGDGSSLNDLWALHCSKPASRIEVAATGRTEAAGGGWKWIRLPAGPAASLSAALVNPANPLRNEDILITPDGHDSKVRSSEGSGGDCICWPSPRHSHAVAVLDDVLYLHGGTSEYGQQFSDMYCLKLSEAQRCMETQVSETEEGCLDEPQGSQHGLANAIAVEGLFTEPANMNPRKPLHNSLQWEAVLNNVHSLPNSSSTHPFSSSSLIPSSSPPPSCFSHTLTAWPETGCLLLMGGYPTHEHHNRLYLFHAKSQSWHYIHVAVPLGTSHSHFQGIKTGKQQHKASAASAGTSISSSTVGHALPVFVPVRHTAAILDIPPSCCLVLGEGHHSRVMAQAAAGTSPVAEGMDHVTSIIGAGEHAEVMRRSPTTSSPTLMLVGGGAFCFSFGSVFSGVWTLALSQLSLAAFPQLPCPQRTTPATAPSSTDVNSNTTGSLDLMKSAVLSDLAYLDLDLVDPSCTWVIQVQSHLAKGVKDAVKDAGWLDKSKKAGILKATPAPSTAGHVLLHNGSATNGGNIMDRGTDAGPPCSYVQLPLHSQAVQALKQAVMLGTESSSAAQLLVTKALLSGDAKLLTSVVTHSTKHIVDPKTLMRTAVINLLLEQQQQVRRTHDEPVAEPGSTKQQLPWPSSRVMDELLEDLPVKWERLGDLALLPEGCLVHPAWSSILPDLGGLWTVMAKALGVRRLAKQAKVANTGTRDSQAIMLLGSDSWAEHKEGGITFCLDVTKCMFSSGNVTERMRIGKLKCSGETVVDLYTGIGYYTIPILACAGADKVYACEWNTNAVTALHRNLRANHIPPDRCVVLQGDCRLKAPQSVADRVLLGLLPSSQGGWQTAVLALKPTGGWLHVHENVLDEAEGEWVETAVQRIQSLTRAIQGRQHWVASVSTAEAQECTSSRWISTGAVSTNDASFNGDLRGLLHEDGSRTSVSKRGTSERTGAAAAEAVTGPESSYWFRSPLTELPRVKEVVVPSAESNIETHQLLWQWFDLQVSRQREPVLLKGLDLGPAVQKWTPEYLADLPSSSTTQVSVHVTHESSGCLDFVNKNFFFKNMTLKELVQAVNKADVTSKADSNSDQLGSHNRDSEPAGYAASAAASQTAASQNTTCTKYYLRSVGVNPRKEPAHLHASFPDLAQDIQLPANQADEEVGKVFNLLKELPGHYRAFYARRLITRLTQQLLKDT</sequence>
<evidence type="ECO:0000256" key="3">
    <source>
        <dbReference type="ARBA" id="ARBA00022679"/>
    </source>
</evidence>
<reference evidence="11 12" key="1">
    <citation type="submission" date="2017-08" db="EMBL/GenBank/DDBJ databases">
        <title>Acidophilic green algal genome provides insights into adaptation to an acidic environment.</title>
        <authorList>
            <person name="Hirooka S."/>
            <person name="Hirose Y."/>
            <person name="Kanesaki Y."/>
            <person name="Higuchi S."/>
            <person name="Fujiwara T."/>
            <person name="Onuma R."/>
            <person name="Era A."/>
            <person name="Ohbayashi R."/>
            <person name="Uzuka A."/>
            <person name="Nozaki H."/>
            <person name="Yoshikawa H."/>
            <person name="Miyagishima S.Y."/>
        </authorList>
    </citation>
    <scope>NUCLEOTIDE SEQUENCE [LARGE SCALE GENOMIC DNA]</scope>
    <source>
        <strain evidence="11 12">NIES-2499</strain>
    </source>
</reference>
<dbReference type="UniPathway" id="UPA00375"/>
<dbReference type="Proteomes" id="UP000232323">
    <property type="component" value="Unassembled WGS sequence"/>
</dbReference>
<dbReference type="InterPro" id="IPR056744">
    <property type="entry name" value="TRM5/TYW2-like_N"/>
</dbReference>